<organism evidence="3">
    <name type="scientific">Alexandrium monilatum</name>
    <dbReference type="NCBI Taxonomy" id="311494"/>
    <lineage>
        <taxon>Eukaryota</taxon>
        <taxon>Sar</taxon>
        <taxon>Alveolata</taxon>
        <taxon>Dinophyceae</taxon>
        <taxon>Gonyaulacales</taxon>
        <taxon>Pyrocystaceae</taxon>
        <taxon>Alexandrium</taxon>
    </lineage>
</organism>
<proteinExistence type="predicted"/>
<feature type="compositionally biased region" description="Polar residues" evidence="2">
    <location>
        <begin position="220"/>
        <end position="230"/>
    </location>
</feature>
<dbReference type="EMBL" id="HBNR01024079">
    <property type="protein sequence ID" value="CAE4576509.1"/>
    <property type="molecule type" value="Transcribed_RNA"/>
</dbReference>
<gene>
    <name evidence="3" type="ORF">AMON00008_LOCUS16129</name>
</gene>
<reference evidence="3" key="1">
    <citation type="submission" date="2021-01" db="EMBL/GenBank/DDBJ databases">
        <authorList>
            <person name="Corre E."/>
            <person name="Pelletier E."/>
            <person name="Niang G."/>
            <person name="Scheremetjew M."/>
            <person name="Finn R."/>
            <person name="Kale V."/>
            <person name="Holt S."/>
            <person name="Cochrane G."/>
            <person name="Meng A."/>
            <person name="Brown T."/>
            <person name="Cohen L."/>
        </authorList>
    </citation>
    <scope>NUCLEOTIDE SEQUENCE</scope>
    <source>
        <strain evidence="3">CCMP3105</strain>
    </source>
</reference>
<evidence type="ECO:0000256" key="2">
    <source>
        <dbReference type="SAM" id="MobiDB-lite"/>
    </source>
</evidence>
<sequence length="230" mass="24459">MHGPGVMRASWAPAAAPTVDSRIVHARSAKATIGLAERAERASLPAHAGQVFAAHAGAHTGQVAEVRALQEEVTKLRAEAAHARSAKAAMGQVEHAERAPLPVHAGQAAEVRALQEEIAKLKVEAQRDASEREELTRSLELLKAELRRALDENRALTDALEERKLLLAEATAREQAAARENALDSARAFFKSMLASSEGDVGGKRQCGAPAGFPGRRRQNALTASAQPAR</sequence>
<evidence type="ECO:0000256" key="1">
    <source>
        <dbReference type="SAM" id="Coils"/>
    </source>
</evidence>
<keyword evidence="1" id="KW-0175">Coiled coil</keyword>
<evidence type="ECO:0000313" key="3">
    <source>
        <dbReference type="EMBL" id="CAE4576509.1"/>
    </source>
</evidence>
<name>A0A7S4QAA2_9DINO</name>
<protein>
    <submittedName>
        <fullName evidence="3">Uncharacterized protein</fullName>
    </submittedName>
</protein>
<feature type="region of interest" description="Disordered" evidence="2">
    <location>
        <begin position="196"/>
        <end position="230"/>
    </location>
</feature>
<accession>A0A7S4QAA2</accession>
<feature type="coiled-coil region" evidence="1">
    <location>
        <begin position="66"/>
        <end position="163"/>
    </location>
</feature>
<dbReference type="AlphaFoldDB" id="A0A7S4QAA2"/>